<comment type="catalytic activity">
    <reaction evidence="12">
        <text>L-lysyl(20)-[histone H4] + S-adenosyl-L-methionine = N(6)-methyl-L-lysyl(20)-[histone H4] + S-adenosyl-L-homocysteine + H(+)</text>
        <dbReference type="Rhea" id="RHEA:60344"/>
        <dbReference type="Rhea" id="RHEA-COMP:15554"/>
        <dbReference type="Rhea" id="RHEA-COMP:15555"/>
        <dbReference type="ChEBI" id="CHEBI:15378"/>
        <dbReference type="ChEBI" id="CHEBI:29969"/>
        <dbReference type="ChEBI" id="CHEBI:57856"/>
        <dbReference type="ChEBI" id="CHEBI:59789"/>
        <dbReference type="ChEBI" id="CHEBI:61929"/>
        <dbReference type="EC" id="2.1.1.361"/>
    </reaction>
</comment>
<keyword evidence="9" id="KW-0805">Transcription regulation</keyword>
<evidence type="ECO:0000256" key="5">
    <source>
        <dbReference type="ARBA" id="ARBA00022603"/>
    </source>
</evidence>
<keyword evidence="10" id="KW-0804">Transcription</keyword>
<feature type="compositionally biased region" description="Polar residues" evidence="13">
    <location>
        <begin position="81"/>
        <end position="96"/>
    </location>
</feature>
<dbReference type="GeneID" id="101849225"/>
<dbReference type="EC" id="2.1.1.361" evidence="3"/>
<protein>
    <recommendedName>
        <fullName evidence="3">[histone H4]-lysine(20) N-methyltransferase</fullName>
        <ecNumber evidence="3">2.1.1.361</ecNumber>
    </recommendedName>
</protein>
<feature type="region of interest" description="Disordered" evidence="13">
    <location>
        <begin position="145"/>
        <end position="212"/>
    </location>
</feature>
<evidence type="ECO:0000256" key="3">
    <source>
        <dbReference type="ARBA" id="ARBA00012187"/>
    </source>
</evidence>
<dbReference type="RefSeq" id="XP_005103412.1">
    <property type="nucleotide sequence ID" value="XM_005103355.3"/>
</dbReference>
<evidence type="ECO:0000313" key="16">
    <source>
        <dbReference type="RefSeq" id="XP_005103412.1"/>
    </source>
</evidence>
<dbReference type="SMART" id="SM00317">
    <property type="entry name" value="SET"/>
    <property type="match status" value="1"/>
</dbReference>
<proteinExistence type="predicted"/>
<feature type="domain" description="SET" evidence="14">
    <location>
        <begin position="247"/>
        <end position="377"/>
    </location>
</feature>
<evidence type="ECO:0000256" key="4">
    <source>
        <dbReference type="ARBA" id="ARBA00022454"/>
    </source>
</evidence>
<keyword evidence="5 16" id="KW-0489">Methyltransferase</keyword>
<dbReference type="SUPFAM" id="SSF82199">
    <property type="entry name" value="SET domain"/>
    <property type="match status" value="1"/>
</dbReference>
<sequence>MTDSTEKETLQLVTNMSPSKITQYFEAKKSRRRGAVKAEKSKEAVIEAGSVYLTPESSPGNTIKEGMGKDPEITPGLLHSVTGTDGSTTHSQQNGIVSDPPRVRQKSNPSSAGKTASEVGGSIENSNPARCISSLVDDLDLQVNPIQDVPSTKPIASPTKSKKDNVSAFSGDSSVASPSIPRSKLRKSAKSGQSMASAGSEPVKPKPGRRKKNVVAQVNTITDYFPVRRSSRQTKSEIEKEKHSLLEKLILSKCEDGLKIQDFDNKGRGVVATKNFDKGDFVVEYAGDLLDIPTAREKELEYGKNPEIGCYMYFFKCGEKQYCVDATAESDRLGRLLNHTREGNCCTRALMVEGIPRLILVAQRDIKAGEELSYDYGDRSKAALEAHPWLKS</sequence>
<keyword evidence="11" id="KW-0539">Nucleus</keyword>
<dbReference type="Pfam" id="PF00856">
    <property type="entry name" value="SET"/>
    <property type="match status" value="1"/>
</dbReference>
<evidence type="ECO:0000256" key="13">
    <source>
        <dbReference type="SAM" id="MobiDB-lite"/>
    </source>
</evidence>
<accession>A0ABM0JWU7</accession>
<evidence type="ECO:0000256" key="9">
    <source>
        <dbReference type="ARBA" id="ARBA00023015"/>
    </source>
</evidence>
<dbReference type="InterPro" id="IPR016858">
    <property type="entry name" value="KMT5A-like"/>
</dbReference>
<evidence type="ECO:0000256" key="11">
    <source>
        <dbReference type="ARBA" id="ARBA00023242"/>
    </source>
</evidence>
<dbReference type="PANTHER" id="PTHR46167:SF1">
    <property type="entry name" value="N-LYSINE METHYLTRANSFERASE KMT5A"/>
    <property type="match status" value="1"/>
</dbReference>
<evidence type="ECO:0000259" key="14">
    <source>
        <dbReference type="PROSITE" id="PS50280"/>
    </source>
</evidence>
<dbReference type="Gene3D" id="2.170.270.10">
    <property type="entry name" value="SET domain"/>
    <property type="match status" value="1"/>
</dbReference>
<dbReference type="InterPro" id="IPR047266">
    <property type="entry name" value="KMT5A-like_SET"/>
</dbReference>
<keyword evidence="7" id="KW-0949">S-adenosyl-L-methionine</keyword>
<keyword evidence="6" id="KW-0808">Transferase</keyword>
<dbReference type="CDD" id="cd10528">
    <property type="entry name" value="SET_SETD8"/>
    <property type="match status" value="1"/>
</dbReference>
<dbReference type="Proteomes" id="UP000694888">
    <property type="component" value="Unplaced"/>
</dbReference>
<keyword evidence="15" id="KW-1185">Reference proteome</keyword>
<evidence type="ECO:0000256" key="1">
    <source>
        <dbReference type="ARBA" id="ARBA00004123"/>
    </source>
</evidence>
<dbReference type="InterPro" id="IPR001214">
    <property type="entry name" value="SET_dom"/>
</dbReference>
<evidence type="ECO:0000256" key="7">
    <source>
        <dbReference type="ARBA" id="ARBA00022691"/>
    </source>
</evidence>
<dbReference type="GO" id="GO:0032259">
    <property type="term" value="P:methylation"/>
    <property type="evidence" value="ECO:0007669"/>
    <property type="project" value="UniProtKB-KW"/>
</dbReference>
<gene>
    <name evidence="16" type="primary">LOC101849225</name>
</gene>
<dbReference type="InterPro" id="IPR051760">
    <property type="entry name" value="KMT5A"/>
</dbReference>
<comment type="subcellular location">
    <subcellularLocation>
        <location evidence="2">Chromosome</location>
    </subcellularLocation>
    <subcellularLocation>
        <location evidence="1">Nucleus</location>
    </subcellularLocation>
</comment>
<evidence type="ECO:0000256" key="8">
    <source>
        <dbReference type="ARBA" id="ARBA00022853"/>
    </source>
</evidence>
<organism evidence="15 16">
    <name type="scientific">Aplysia californica</name>
    <name type="common">California sea hare</name>
    <dbReference type="NCBI Taxonomy" id="6500"/>
    <lineage>
        <taxon>Eukaryota</taxon>
        <taxon>Metazoa</taxon>
        <taxon>Spiralia</taxon>
        <taxon>Lophotrochozoa</taxon>
        <taxon>Mollusca</taxon>
        <taxon>Gastropoda</taxon>
        <taxon>Heterobranchia</taxon>
        <taxon>Euthyneura</taxon>
        <taxon>Tectipleura</taxon>
        <taxon>Aplysiida</taxon>
        <taxon>Aplysioidea</taxon>
        <taxon>Aplysiidae</taxon>
        <taxon>Aplysia</taxon>
    </lineage>
</organism>
<reference evidence="16" key="1">
    <citation type="submission" date="2025-08" db="UniProtKB">
        <authorList>
            <consortium name="RefSeq"/>
        </authorList>
    </citation>
    <scope>IDENTIFICATION</scope>
</reference>
<evidence type="ECO:0000256" key="10">
    <source>
        <dbReference type="ARBA" id="ARBA00023163"/>
    </source>
</evidence>
<evidence type="ECO:0000313" key="15">
    <source>
        <dbReference type="Proteomes" id="UP000694888"/>
    </source>
</evidence>
<evidence type="ECO:0000256" key="12">
    <source>
        <dbReference type="ARBA" id="ARBA00047784"/>
    </source>
</evidence>
<name>A0ABM0JWU7_APLCA</name>
<dbReference type="GO" id="GO:0008168">
    <property type="term" value="F:methyltransferase activity"/>
    <property type="evidence" value="ECO:0007669"/>
    <property type="project" value="UniProtKB-KW"/>
</dbReference>
<evidence type="ECO:0000256" key="2">
    <source>
        <dbReference type="ARBA" id="ARBA00004286"/>
    </source>
</evidence>
<keyword evidence="8" id="KW-0156">Chromatin regulator</keyword>
<dbReference type="PANTHER" id="PTHR46167">
    <property type="entry name" value="N-LYSINE METHYLTRANSFERASE KMT5A"/>
    <property type="match status" value="1"/>
</dbReference>
<keyword evidence="4" id="KW-0158">Chromosome</keyword>
<dbReference type="InterPro" id="IPR046341">
    <property type="entry name" value="SET_dom_sf"/>
</dbReference>
<dbReference type="PROSITE" id="PS51571">
    <property type="entry name" value="SAM_MT43_PR_SET"/>
    <property type="match status" value="1"/>
</dbReference>
<feature type="region of interest" description="Disordered" evidence="13">
    <location>
        <begin position="53"/>
        <end position="127"/>
    </location>
</feature>
<feature type="compositionally biased region" description="Polar residues" evidence="13">
    <location>
        <begin position="167"/>
        <end position="177"/>
    </location>
</feature>
<evidence type="ECO:0000256" key="6">
    <source>
        <dbReference type="ARBA" id="ARBA00022679"/>
    </source>
</evidence>
<dbReference type="PROSITE" id="PS50280">
    <property type="entry name" value="SET"/>
    <property type="match status" value="1"/>
</dbReference>